<sequence length="170" mass="17267">MFGILEFLGLATLAQGFDSAGPDEKESGETESLGHDSLAANSTADPALAEGPSSPGSPAWTLLYGGEGPSAAATENASLLSRDDAPVPLIDEFDPAMERLVIGYDTEASSAPHVTIESAADANGNLIDIIRLNGAPVARVVSLPGAPALSLDSIALVPESELDDQGRTPA</sequence>
<reference evidence="3" key="1">
    <citation type="submission" date="2016-10" db="EMBL/GenBank/DDBJ databases">
        <authorList>
            <person name="Varghese N."/>
            <person name="Submissions S."/>
        </authorList>
    </citation>
    <scope>NUCLEOTIDE SEQUENCE [LARGE SCALE GENOMIC DNA]</scope>
    <source>
        <strain evidence="3">CGMCC 1.10789</strain>
    </source>
</reference>
<name>A0A1G8ZA71_9RHOB</name>
<dbReference type="Proteomes" id="UP000199328">
    <property type="component" value="Unassembled WGS sequence"/>
</dbReference>
<dbReference type="AlphaFoldDB" id="A0A1G8ZA71"/>
<evidence type="ECO:0000256" key="1">
    <source>
        <dbReference type="SAM" id="MobiDB-lite"/>
    </source>
</evidence>
<gene>
    <name evidence="2" type="ORF">SAMN05216257_101644</name>
</gene>
<protein>
    <submittedName>
        <fullName evidence="2">Uncharacterized protein</fullName>
    </submittedName>
</protein>
<accession>A0A1G8ZA71</accession>
<dbReference type="EMBL" id="FNFV01000001">
    <property type="protein sequence ID" value="SDK11972.1"/>
    <property type="molecule type" value="Genomic_DNA"/>
</dbReference>
<dbReference type="RefSeq" id="WP_092498040.1">
    <property type="nucleotide sequence ID" value="NZ_FNFV01000001.1"/>
</dbReference>
<evidence type="ECO:0000313" key="2">
    <source>
        <dbReference type="EMBL" id="SDK11972.1"/>
    </source>
</evidence>
<organism evidence="2 3">
    <name type="scientific">Meinhardsimonia xiamenensis</name>
    <dbReference type="NCBI Taxonomy" id="990712"/>
    <lineage>
        <taxon>Bacteria</taxon>
        <taxon>Pseudomonadati</taxon>
        <taxon>Pseudomonadota</taxon>
        <taxon>Alphaproteobacteria</taxon>
        <taxon>Rhodobacterales</taxon>
        <taxon>Paracoccaceae</taxon>
        <taxon>Meinhardsimonia</taxon>
    </lineage>
</organism>
<feature type="compositionally biased region" description="Basic and acidic residues" evidence="1">
    <location>
        <begin position="22"/>
        <end position="34"/>
    </location>
</feature>
<proteinExistence type="predicted"/>
<keyword evidence="3" id="KW-1185">Reference proteome</keyword>
<evidence type="ECO:0000313" key="3">
    <source>
        <dbReference type="Proteomes" id="UP000199328"/>
    </source>
</evidence>
<feature type="region of interest" description="Disordered" evidence="1">
    <location>
        <begin position="18"/>
        <end position="67"/>
    </location>
</feature>